<evidence type="ECO:0000256" key="4">
    <source>
        <dbReference type="ARBA" id="ARBA00020071"/>
    </source>
</evidence>
<dbReference type="Gene3D" id="3.20.20.370">
    <property type="entry name" value="Glycoside hydrolase/deacetylase"/>
    <property type="match status" value="1"/>
</dbReference>
<gene>
    <name evidence="8" type="ORF">SAMN05421759_11387</name>
</gene>
<reference evidence="9" key="1">
    <citation type="submission" date="2017-01" db="EMBL/GenBank/DDBJ databases">
        <authorList>
            <person name="Varghese N."/>
            <person name="Submissions S."/>
        </authorList>
    </citation>
    <scope>NUCLEOTIDE SEQUENCE [LARGE SCALE GENOMIC DNA]</scope>
    <source>
        <strain evidence="9">DSM 29430</strain>
    </source>
</reference>
<evidence type="ECO:0000313" key="9">
    <source>
        <dbReference type="Proteomes" id="UP000186684"/>
    </source>
</evidence>
<organism evidence="8 9">
    <name type="scientific">Roseivivax lentus</name>
    <dbReference type="NCBI Taxonomy" id="633194"/>
    <lineage>
        <taxon>Bacteria</taxon>
        <taxon>Pseudomonadati</taxon>
        <taxon>Pseudomonadota</taxon>
        <taxon>Alphaproteobacteria</taxon>
        <taxon>Rhodobacterales</taxon>
        <taxon>Roseobacteraceae</taxon>
        <taxon>Roseivivax</taxon>
    </lineage>
</organism>
<keyword evidence="9" id="KW-1185">Reference proteome</keyword>
<dbReference type="PROSITE" id="PS51677">
    <property type="entry name" value="NODB"/>
    <property type="match status" value="1"/>
</dbReference>
<dbReference type="Pfam" id="PF01522">
    <property type="entry name" value="Polysacc_deac_1"/>
    <property type="match status" value="1"/>
</dbReference>
<dbReference type="GO" id="GO:0005975">
    <property type="term" value="P:carbohydrate metabolic process"/>
    <property type="evidence" value="ECO:0007669"/>
    <property type="project" value="InterPro"/>
</dbReference>
<dbReference type="InterPro" id="IPR051398">
    <property type="entry name" value="Polysacch_Deacetylase"/>
</dbReference>
<dbReference type="InterPro" id="IPR002509">
    <property type="entry name" value="NODB_dom"/>
</dbReference>
<comment type="function">
    <text evidence="1">Is involved in generating a small heat-stable compound (Nod), an acylated oligomer of N-acetylglucosamine, that stimulates mitosis in various plant protoplasts.</text>
</comment>
<dbReference type="InterPro" id="IPR011330">
    <property type="entry name" value="Glyco_hydro/deAcase_b/a-brl"/>
</dbReference>
<dbReference type="OrthoDB" id="9763050at2"/>
<evidence type="ECO:0000256" key="6">
    <source>
        <dbReference type="ARBA" id="ARBA00032976"/>
    </source>
</evidence>
<name>A0A1N7P8S1_9RHOB</name>
<sequence>MIILNYHEISDEPGRDRWTVSSSRFKSHLDLFRDRLISPETFLNHCHSRNHDKDGRVLLTFDDGRLSDYTVAFEEYFGSGEIPGFMSFIPTDLVGKPGHMNWQMIKELASHGITVGSHGLAHVDLTALSDVDLENEVRTSKSVLEDKTGSSVKLFAFPFGRFDKRVWNAALAAGYTHLFTIQLGHHRSFETFLYSRLCITTSIDSNYMARHLANPDEYRGMAWRMSNRLGIYRLLMRLRYH</sequence>
<evidence type="ECO:0000256" key="1">
    <source>
        <dbReference type="ARBA" id="ARBA00003236"/>
    </source>
</evidence>
<evidence type="ECO:0000259" key="7">
    <source>
        <dbReference type="PROSITE" id="PS51677"/>
    </source>
</evidence>
<dbReference type="AlphaFoldDB" id="A0A1N7P8S1"/>
<dbReference type="EMBL" id="FTOQ01000013">
    <property type="protein sequence ID" value="SIT06926.1"/>
    <property type="molecule type" value="Genomic_DNA"/>
</dbReference>
<dbReference type="PANTHER" id="PTHR34216:SF3">
    <property type="entry name" value="POLY-BETA-1,6-N-ACETYL-D-GLUCOSAMINE N-DEACETYLASE"/>
    <property type="match status" value="1"/>
</dbReference>
<dbReference type="CDD" id="cd10918">
    <property type="entry name" value="CE4_NodB_like_5s_6s"/>
    <property type="match status" value="1"/>
</dbReference>
<comment type="subcellular location">
    <subcellularLocation>
        <location evidence="2">Secreted</location>
    </subcellularLocation>
</comment>
<dbReference type="RefSeq" id="WP_076449787.1">
    <property type="nucleotide sequence ID" value="NZ_FTOQ01000013.1"/>
</dbReference>
<dbReference type="GO" id="GO:0016810">
    <property type="term" value="F:hydrolase activity, acting on carbon-nitrogen (but not peptide) bonds"/>
    <property type="evidence" value="ECO:0007669"/>
    <property type="project" value="InterPro"/>
</dbReference>
<dbReference type="STRING" id="633194.SAMN05421759_11387"/>
<dbReference type="GO" id="GO:0005576">
    <property type="term" value="C:extracellular region"/>
    <property type="evidence" value="ECO:0007669"/>
    <property type="project" value="UniProtKB-SubCell"/>
</dbReference>
<dbReference type="PANTHER" id="PTHR34216">
    <property type="match status" value="1"/>
</dbReference>
<proteinExistence type="inferred from homology"/>
<comment type="similarity">
    <text evidence="3">Belongs to the polysaccharide deacetylase family.</text>
</comment>
<keyword evidence="5" id="KW-0732">Signal</keyword>
<dbReference type="Proteomes" id="UP000186684">
    <property type="component" value="Unassembled WGS sequence"/>
</dbReference>
<protein>
    <recommendedName>
        <fullName evidence="4">Chitooligosaccharide deacetylase</fullName>
    </recommendedName>
    <alternativeName>
        <fullName evidence="6">Nodulation protein B</fullName>
    </alternativeName>
</protein>
<dbReference type="SUPFAM" id="SSF88713">
    <property type="entry name" value="Glycoside hydrolase/deacetylase"/>
    <property type="match status" value="1"/>
</dbReference>
<feature type="domain" description="NodB homology" evidence="7">
    <location>
        <begin position="55"/>
        <end position="241"/>
    </location>
</feature>
<evidence type="ECO:0000256" key="2">
    <source>
        <dbReference type="ARBA" id="ARBA00004613"/>
    </source>
</evidence>
<evidence type="ECO:0000313" key="8">
    <source>
        <dbReference type="EMBL" id="SIT06926.1"/>
    </source>
</evidence>
<evidence type="ECO:0000256" key="3">
    <source>
        <dbReference type="ARBA" id="ARBA00010973"/>
    </source>
</evidence>
<evidence type="ECO:0000256" key="5">
    <source>
        <dbReference type="ARBA" id="ARBA00022729"/>
    </source>
</evidence>
<accession>A0A1N7P8S1</accession>